<comment type="subcellular location">
    <subcellularLocation>
        <location evidence="1">Membrane</location>
    </subcellularLocation>
</comment>
<proteinExistence type="predicted"/>
<reference evidence="7" key="1">
    <citation type="journal article" date="2022" name="New Phytol.">
        <title>Evolutionary transition to the ectomycorrhizal habit in the genomes of a hyperdiverse lineage of mushroom-forming fungi.</title>
        <authorList>
            <person name="Looney B."/>
            <person name="Miyauchi S."/>
            <person name="Morin E."/>
            <person name="Drula E."/>
            <person name="Courty P.E."/>
            <person name="Kohler A."/>
            <person name="Kuo A."/>
            <person name="LaButti K."/>
            <person name="Pangilinan J."/>
            <person name="Lipzen A."/>
            <person name="Riley R."/>
            <person name="Andreopoulos W."/>
            <person name="He G."/>
            <person name="Johnson J."/>
            <person name="Nolan M."/>
            <person name="Tritt A."/>
            <person name="Barry K.W."/>
            <person name="Grigoriev I.V."/>
            <person name="Nagy L.G."/>
            <person name="Hibbett D."/>
            <person name="Henrissat B."/>
            <person name="Matheny P.B."/>
            <person name="Labbe J."/>
            <person name="Martin F.M."/>
        </authorList>
    </citation>
    <scope>NUCLEOTIDE SEQUENCE</scope>
    <source>
        <strain evidence="7">BPL690</strain>
    </source>
</reference>
<evidence type="ECO:0000256" key="5">
    <source>
        <dbReference type="SAM" id="Phobius"/>
    </source>
</evidence>
<keyword evidence="4 5" id="KW-0472">Membrane</keyword>
<feature type="non-terminal residue" evidence="7">
    <location>
        <position position="278"/>
    </location>
</feature>
<dbReference type="GO" id="GO:0016491">
    <property type="term" value="F:oxidoreductase activity"/>
    <property type="evidence" value="ECO:0007669"/>
    <property type="project" value="InterPro"/>
</dbReference>
<dbReference type="GO" id="GO:0005506">
    <property type="term" value="F:iron ion binding"/>
    <property type="evidence" value="ECO:0007669"/>
    <property type="project" value="InterPro"/>
</dbReference>
<dbReference type="AlphaFoldDB" id="A0AAD4QI74"/>
<dbReference type="PANTHER" id="PTHR11863">
    <property type="entry name" value="STEROL DESATURASE"/>
    <property type="match status" value="1"/>
</dbReference>
<keyword evidence="8" id="KW-1185">Reference proteome</keyword>
<dbReference type="EMBL" id="WTXG01000059">
    <property type="protein sequence ID" value="KAI0295358.1"/>
    <property type="molecule type" value="Genomic_DNA"/>
</dbReference>
<feature type="transmembrane region" description="Helical" evidence="5">
    <location>
        <begin position="12"/>
        <end position="30"/>
    </location>
</feature>
<evidence type="ECO:0000256" key="2">
    <source>
        <dbReference type="ARBA" id="ARBA00022692"/>
    </source>
</evidence>
<organism evidence="7 8">
    <name type="scientific">Multifurca ochricompacta</name>
    <dbReference type="NCBI Taxonomy" id="376703"/>
    <lineage>
        <taxon>Eukaryota</taxon>
        <taxon>Fungi</taxon>
        <taxon>Dikarya</taxon>
        <taxon>Basidiomycota</taxon>
        <taxon>Agaricomycotina</taxon>
        <taxon>Agaricomycetes</taxon>
        <taxon>Russulales</taxon>
        <taxon>Russulaceae</taxon>
        <taxon>Multifurca</taxon>
    </lineage>
</organism>
<gene>
    <name evidence="7" type="ORF">B0F90DRAFT_1751088</name>
</gene>
<dbReference type="GO" id="GO:0016020">
    <property type="term" value="C:membrane"/>
    <property type="evidence" value="ECO:0007669"/>
    <property type="project" value="UniProtKB-SubCell"/>
</dbReference>
<protein>
    <recommendedName>
        <fullName evidence="6">Fatty acid hydroxylase domain-containing protein</fullName>
    </recommendedName>
</protein>
<dbReference type="Pfam" id="PF04116">
    <property type="entry name" value="FA_hydroxylase"/>
    <property type="match status" value="1"/>
</dbReference>
<feature type="domain" description="Fatty acid hydroxylase" evidence="6">
    <location>
        <begin position="136"/>
        <end position="257"/>
    </location>
</feature>
<dbReference type="GO" id="GO:0008610">
    <property type="term" value="P:lipid biosynthetic process"/>
    <property type="evidence" value="ECO:0007669"/>
    <property type="project" value="InterPro"/>
</dbReference>
<evidence type="ECO:0000256" key="1">
    <source>
        <dbReference type="ARBA" id="ARBA00004370"/>
    </source>
</evidence>
<evidence type="ECO:0000313" key="8">
    <source>
        <dbReference type="Proteomes" id="UP001203297"/>
    </source>
</evidence>
<comment type="caution">
    <text evidence="7">The sequence shown here is derived from an EMBL/GenBank/DDBJ whole genome shotgun (WGS) entry which is preliminary data.</text>
</comment>
<accession>A0AAD4QI74</accession>
<dbReference type="InterPro" id="IPR050307">
    <property type="entry name" value="Sterol_Desaturase_Related"/>
</dbReference>
<feature type="transmembrane region" description="Helical" evidence="5">
    <location>
        <begin position="125"/>
        <end position="149"/>
    </location>
</feature>
<evidence type="ECO:0000313" key="7">
    <source>
        <dbReference type="EMBL" id="KAI0295358.1"/>
    </source>
</evidence>
<keyword evidence="2 5" id="KW-0812">Transmembrane</keyword>
<keyword evidence="3 5" id="KW-1133">Transmembrane helix</keyword>
<dbReference type="InterPro" id="IPR006694">
    <property type="entry name" value="Fatty_acid_hydroxylase"/>
</dbReference>
<evidence type="ECO:0000256" key="4">
    <source>
        <dbReference type="ARBA" id="ARBA00023136"/>
    </source>
</evidence>
<evidence type="ECO:0000256" key="3">
    <source>
        <dbReference type="ARBA" id="ARBA00022989"/>
    </source>
</evidence>
<name>A0AAD4QI74_9AGAM</name>
<dbReference type="Proteomes" id="UP001203297">
    <property type="component" value="Unassembled WGS sequence"/>
</dbReference>
<sequence>PLLAILAPLPAYWLISGLFHLLDISNWSCLDRYRINDSAEISSRNRATRLQVFRAVILQQVLQTVLGYFWVSEAPERVDHVAAMARISRTLSSFFFAPLFSPSHDDSYALLALLKNTTPQLAYLLYWWLIPAAQLLVAMVVLDTWQYFLHRAMHINKFLYKHLHSVHHRLYGFILDSLGAMLAEAVSRLSPRQATLFFVLSTCKTVDDHCGYRLPFDPLQLFSGNTADYHDIHHQIIGIKSNFSQPWFVHWDVILGTRMTRQTLKYAVKKSRLLYAPV</sequence>
<evidence type="ECO:0000259" key="6">
    <source>
        <dbReference type="Pfam" id="PF04116"/>
    </source>
</evidence>